<dbReference type="Proteomes" id="UP000240760">
    <property type="component" value="Unassembled WGS sequence"/>
</dbReference>
<name>A0A2T4CI43_TRILO</name>
<proteinExistence type="predicted"/>
<sequence>MKLIVVGSSGFVGKEVVRQALANPAVTSIVGLSRRETPVPESLEGSSDADKFTSVVVDDFMNYSDTVKQHLANADACIWLMAVTPNKSASMPWDQVRKVCLDYTIHGLEELSKARRNDTSKPLTFIYVSGANAERDPAKKPWLLGEYCIMRGEVEARVLGFAKNSNNAIEACIVKPGFIRDAEHGSFLLNAFQNALSGVIRVPVNYLHDVAATLLAQALEGFEKQTLECADIARIGSSKKQDVKE</sequence>
<dbReference type="STRING" id="983965.A0A2T4CI43"/>
<evidence type="ECO:0000313" key="1">
    <source>
        <dbReference type="EMBL" id="PTB81204.1"/>
    </source>
</evidence>
<protein>
    <submittedName>
        <fullName evidence="1">NAD(P)-binding protein</fullName>
    </submittedName>
</protein>
<evidence type="ECO:0000313" key="2">
    <source>
        <dbReference type="Proteomes" id="UP000240760"/>
    </source>
</evidence>
<organism evidence="1 2">
    <name type="scientific">Trichoderma longibrachiatum ATCC 18648</name>
    <dbReference type="NCBI Taxonomy" id="983965"/>
    <lineage>
        <taxon>Eukaryota</taxon>
        <taxon>Fungi</taxon>
        <taxon>Dikarya</taxon>
        <taxon>Ascomycota</taxon>
        <taxon>Pezizomycotina</taxon>
        <taxon>Sordariomycetes</taxon>
        <taxon>Hypocreomycetidae</taxon>
        <taxon>Hypocreales</taxon>
        <taxon>Hypocreaceae</taxon>
        <taxon>Trichoderma</taxon>
    </lineage>
</organism>
<keyword evidence="2" id="KW-1185">Reference proteome</keyword>
<dbReference type="Gene3D" id="3.40.50.720">
    <property type="entry name" value="NAD(P)-binding Rossmann-like Domain"/>
    <property type="match status" value="1"/>
</dbReference>
<dbReference type="PANTHER" id="PTHR14097">
    <property type="entry name" value="OXIDOREDUCTASE HTATIP2"/>
    <property type="match status" value="1"/>
</dbReference>
<gene>
    <name evidence="1" type="ORF">M440DRAFT_1321781</name>
</gene>
<dbReference type="OrthoDB" id="3535423at2759"/>
<dbReference type="EMBL" id="KZ679126">
    <property type="protein sequence ID" value="PTB81204.1"/>
    <property type="molecule type" value="Genomic_DNA"/>
</dbReference>
<accession>A0A2T4CI43</accession>
<dbReference type="PANTHER" id="PTHR14097:SF9">
    <property type="entry name" value="EPIMERASE, PUTATIVE (AFU_ORTHOLOGUE AFUA_8G07320)-RELATED"/>
    <property type="match status" value="1"/>
</dbReference>
<dbReference type="AlphaFoldDB" id="A0A2T4CI43"/>
<reference evidence="1 2" key="1">
    <citation type="submission" date="2016-07" db="EMBL/GenBank/DDBJ databases">
        <title>Multiple horizontal gene transfer events from other fungi enriched the ability of initially mycotrophic Trichoderma (Ascomycota) to feed on dead plant biomass.</title>
        <authorList>
            <consortium name="DOE Joint Genome Institute"/>
            <person name="Aerts A."/>
            <person name="Atanasova L."/>
            <person name="Chenthamara K."/>
            <person name="Zhang J."/>
            <person name="Grujic M."/>
            <person name="Henrissat B."/>
            <person name="Kuo A."/>
            <person name="Salamov A."/>
            <person name="Lipzen A."/>
            <person name="Labutti K."/>
            <person name="Barry K."/>
            <person name="Miao Y."/>
            <person name="Rahimi M.J."/>
            <person name="Shen Q."/>
            <person name="Grigoriev I.V."/>
            <person name="Kubicek C.P."/>
            <person name="Druzhinina I.S."/>
        </authorList>
    </citation>
    <scope>NUCLEOTIDE SEQUENCE [LARGE SCALE GENOMIC DNA]</scope>
    <source>
        <strain evidence="1 2">ATCC 18648</strain>
    </source>
</reference>
<dbReference type="SUPFAM" id="SSF51735">
    <property type="entry name" value="NAD(P)-binding Rossmann-fold domains"/>
    <property type="match status" value="1"/>
</dbReference>
<dbReference type="InterPro" id="IPR036291">
    <property type="entry name" value="NAD(P)-bd_dom_sf"/>
</dbReference>